<organism evidence="2 3">
    <name type="scientific">Opisthorchis viverrini</name>
    <name type="common">Southeast Asian liver fluke</name>
    <dbReference type="NCBI Taxonomy" id="6198"/>
    <lineage>
        <taxon>Eukaryota</taxon>
        <taxon>Metazoa</taxon>
        <taxon>Spiralia</taxon>
        <taxon>Lophotrochozoa</taxon>
        <taxon>Platyhelminthes</taxon>
        <taxon>Trematoda</taxon>
        <taxon>Digenea</taxon>
        <taxon>Opisthorchiida</taxon>
        <taxon>Opisthorchiata</taxon>
        <taxon>Opisthorchiidae</taxon>
        <taxon>Opisthorchis</taxon>
    </lineage>
</organism>
<evidence type="ECO:0000256" key="1">
    <source>
        <dbReference type="SAM" id="MobiDB-lite"/>
    </source>
</evidence>
<reference evidence="2 3" key="1">
    <citation type="submission" date="2013-11" db="EMBL/GenBank/DDBJ databases">
        <title>Opisthorchis viverrini - life in the bile duct.</title>
        <authorList>
            <person name="Young N.D."/>
            <person name="Nagarajan N."/>
            <person name="Lin S.J."/>
            <person name="Korhonen P.K."/>
            <person name="Jex A.R."/>
            <person name="Hall R.S."/>
            <person name="Safavi-Hemami H."/>
            <person name="Kaewkong W."/>
            <person name="Bertrand D."/>
            <person name="Gao S."/>
            <person name="Seet Q."/>
            <person name="Wongkham S."/>
            <person name="Teh B.T."/>
            <person name="Wongkham C."/>
            <person name="Intapan P.M."/>
            <person name="Maleewong W."/>
            <person name="Yang X."/>
            <person name="Hu M."/>
            <person name="Wang Z."/>
            <person name="Hofmann A."/>
            <person name="Sternberg P.W."/>
            <person name="Tan P."/>
            <person name="Wang J."/>
            <person name="Gasser R.B."/>
        </authorList>
    </citation>
    <scope>NUCLEOTIDE SEQUENCE [LARGE SCALE GENOMIC DNA]</scope>
</reference>
<gene>
    <name evidence="2" type="ORF">T265_01954</name>
</gene>
<protein>
    <submittedName>
        <fullName evidence="2">Uncharacterized protein</fullName>
    </submittedName>
</protein>
<sequence length="85" mass="9575">MTFIPTYWTTRSNSTTSVSPSNLTPSPGIPATEQPLRVENENNYCAEDNPMTHTQLETVYTYKSTEELTKNSVWEKVDNTATNIS</sequence>
<keyword evidence="3" id="KW-1185">Reference proteome</keyword>
<feature type="region of interest" description="Disordered" evidence="1">
    <location>
        <begin position="1"/>
        <end position="35"/>
    </location>
</feature>
<name>A0A075AIL9_OPIVI</name>
<dbReference type="EMBL" id="KL596640">
    <property type="protein sequence ID" value="KER31864.1"/>
    <property type="molecule type" value="Genomic_DNA"/>
</dbReference>
<dbReference type="RefSeq" id="XP_009164356.1">
    <property type="nucleotide sequence ID" value="XM_009166092.1"/>
</dbReference>
<evidence type="ECO:0000313" key="3">
    <source>
        <dbReference type="Proteomes" id="UP000054324"/>
    </source>
</evidence>
<feature type="compositionally biased region" description="Polar residues" evidence="1">
    <location>
        <begin position="7"/>
        <end position="25"/>
    </location>
</feature>
<accession>A0A075AIL9</accession>
<proteinExistence type="predicted"/>
<dbReference type="GeneID" id="20316142"/>
<dbReference type="CTD" id="20316142"/>
<dbReference type="KEGG" id="ovi:T265_01954"/>
<dbReference type="AlphaFoldDB" id="A0A075AIL9"/>
<evidence type="ECO:0000313" key="2">
    <source>
        <dbReference type="EMBL" id="KER31864.1"/>
    </source>
</evidence>
<dbReference type="Proteomes" id="UP000054324">
    <property type="component" value="Unassembled WGS sequence"/>
</dbReference>